<reference evidence="1" key="1">
    <citation type="submission" date="2020-11" db="EMBL/GenBank/DDBJ databases">
        <authorList>
            <consortium name="DOE Joint Genome Institute"/>
            <person name="Ahrendt S."/>
            <person name="Riley R."/>
            <person name="Andreopoulos W."/>
            <person name="Labutti K."/>
            <person name="Pangilinan J."/>
            <person name="Ruiz-Duenas F.J."/>
            <person name="Barrasa J.M."/>
            <person name="Sanchez-Garcia M."/>
            <person name="Camarero S."/>
            <person name="Miyauchi S."/>
            <person name="Serrano A."/>
            <person name="Linde D."/>
            <person name="Babiker R."/>
            <person name="Drula E."/>
            <person name="Ayuso-Fernandez I."/>
            <person name="Pacheco R."/>
            <person name="Padilla G."/>
            <person name="Ferreira P."/>
            <person name="Barriuso J."/>
            <person name="Kellner H."/>
            <person name="Castanera R."/>
            <person name="Alfaro M."/>
            <person name="Ramirez L."/>
            <person name="Pisabarro A.G."/>
            <person name="Kuo A."/>
            <person name="Tritt A."/>
            <person name="Lipzen A."/>
            <person name="He G."/>
            <person name="Yan M."/>
            <person name="Ng V."/>
            <person name="Cullen D."/>
            <person name="Martin F."/>
            <person name="Rosso M.-N."/>
            <person name="Henrissat B."/>
            <person name="Hibbett D."/>
            <person name="Martinez A.T."/>
            <person name="Grigoriev I.V."/>
        </authorList>
    </citation>
    <scope>NUCLEOTIDE SEQUENCE</scope>
    <source>
        <strain evidence="1">MF-IS2</strain>
    </source>
</reference>
<dbReference type="OrthoDB" id="2266637at2759"/>
<evidence type="ECO:0000313" key="1">
    <source>
        <dbReference type="EMBL" id="KAF9450475.1"/>
    </source>
</evidence>
<keyword evidence="2" id="KW-1185">Reference proteome</keyword>
<protein>
    <submittedName>
        <fullName evidence="1">Uncharacterized protein</fullName>
    </submittedName>
</protein>
<gene>
    <name evidence="1" type="ORF">P691DRAFT_846648</name>
</gene>
<comment type="caution">
    <text evidence="1">The sequence shown here is derived from an EMBL/GenBank/DDBJ whole genome shotgun (WGS) entry which is preliminary data.</text>
</comment>
<name>A0A9P6C645_9AGAR</name>
<accession>A0A9P6C645</accession>
<dbReference type="EMBL" id="MU151104">
    <property type="protein sequence ID" value="KAF9450475.1"/>
    <property type="molecule type" value="Genomic_DNA"/>
</dbReference>
<dbReference type="Pfam" id="PF13384">
    <property type="entry name" value="HTH_23"/>
    <property type="match status" value="1"/>
</dbReference>
<dbReference type="SUPFAM" id="SSF46689">
    <property type="entry name" value="Homeodomain-like"/>
    <property type="match status" value="1"/>
</dbReference>
<dbReference type="Proteomes" id="UP000807342">
    <property type="component" value="Unassembled WGS sequence"/>
</dbReference>
<proteinExistence type="predicted"/>
<dbReference type="InterPro" id="IPR009057">
    <property type="entry name" value="Homeodomain-like_sf"/>
</dbReference>
<evidence type="ECO:0000313" key="2">
    <source>
        <dbReference type="Proteomes" id="UP000807342"/>
    </source>
</evidence>
<sequence>MGDTRNTQKFRKITKLPTSCPHAPYTVYCTLFASMDHRRISPDLKQCALQLLDQKMSPRAIAEVLGVSAKSIECWRVDYEQYGCVAPPGALLGRPHLLTTPILEE</sequence>
<dbReference type="AlphaFoldDB" id="A0A9P6C645"/>
<organism evidence="1 2">
    <name type="scientific">Macrolepiota fuliginosa MF-IS2</name>
    <dbReference type="NCBI Taxonomy" id="1400762"/>
    <lineage>
        <taxon>Eukaryota</taxon>
        <taxon>Fungi</taxon>
        <taxon>Dikarya</taxon>
        <taxon>Basidiomycota</taxon>
        <taxon>Agaricomycotina</taxon>
        <taxon>Agaricomycetes</taxon>
        <taxon>Agaricomycetidae</taxon>
        <taxon>Agaricales</taxon>
        <taxon>Agaricineae</taxon>
        <taxon>Agaricaceae</taxon>
        <taxon>Macrolepiota</taxon>
    </lineage>
</organism>